<evidence type="ECO:0000259" key="1">
    <source>
        <dbReference type="PROSITE" id="PS50206"/>
    </source>
</evidence>
<dbReference type="PROSITE" id="PS50206">
    <property type="entry name" value="RHODANESE_3"/>
    <property type="match status" value="1"/>
</dbReference>
<evidence type="ECO:0000313" key="2">
    <source>
        <dbReference type="EMBL" id="POR31685.1"/>
    </source>
</evidence>
<dbReference type="Pfam" id="PF00581">
    <property type="entry name" value="Rhodanese"/>
    <property type="match status" value="1"/>
</dbReference>
<dbReference type="EMBL" id="PKSG01001015">
    <property type="protein sequence ID" value="POR31685.1"/>
    <property type="molecule type" value="Genomic_DNA"/>
</dbReference>
<dbReference type="Gene3D" id="3.40.50.1100">
    <property type="match status" value="3"/>
</dbReference>
<dbReference type="InterPro" id="IPR036873">
    <property type="entry name" value="Rhodanese-like_dom_sf"/>
</dbReference>
<comment type="caution">
    <text evidence="2">The sequence shown here is derived from an EMBL/GenBank/DDBJ whole genome shotgun (WGS) entry which is preliminary data.</text>
</comment>
<dbReference type="InterPro" id="IPR001926">
    <property type="entry name" value="TrpB-like_PALP"/>
</dbReference>
<dbReference type="CDD" id="cd00158">
    <property type="entry name" value="RHOD"/>
    <property type="match status" value="1"/>
</dbReference>
<dbReference type="InterPro" id="IPR050214">
    <property type="entry name" value="Cys_Synth/Cystath_Beta-Synth"/>
</dbReference>
<dbReference type="OrthoDB" id="10259545at2759"/>
<dbReference type="PANTHER" id="PTHR10314">
    <property type="entry name" value="CYSTATHIONINE BETA-SYNTHASE"/>
    <property type="match status" value="1"/>
</dbReference>
<name>A0A2S4KNF2_9HYPO</name>
<dbReference type="SMART" id="SM00450">
    <property type="entry name" value="RHOD"/>
    <property type="match status" value="1"/>
</dbReference>
<feature type="domain" description="Rhodanese" evidence="1">
    <location>
        <begin position="340"/>
        <end position="469"/>
    </location>
</feature>
<gene>
    <name evidence="2" type="ORF">TPAR_08093</name>
</gene>
<dbReference type="SUPFAM" id="SSF53686">
    <property type="entry name" value="Tryptophan synthase beta subunit-like PLP-dependent enzymes"/>
    <property type="match status" value="1"/>
</dbReference>
<dbReference type="AlphaFoldDB" id="A0A2S4KNF2"/>
<evidence type="ECO:0000313" key="3">
    <source>
        <dbReference type="Proteomes" id="UP000237481"/>
    </source>
</evidence>
<dbReference type="InterPro" id="IPR001763">
    <property type="entry name" value="Rhodanese-like_dom"/>
</dbReference>
<dbReference type="STRING" id="94208.A0A2S4KNF2"/>
<keyword evidence="3" id="KW-1185">Reference proteome</keyword>
<dbReference type="Proteomes" id="UP000237481">
    <property type="component" value="Unassembled WGS sequence"/>
</dbReference>
<dbReference type="Pfam" id="PF00291">
    <property type="entry name" value="PALP"/>
    <property type="match status" value="2"/>
</dbReference>
<accession>A0A2S4KNF2</accession>
<dbReference type="SUPFAM" id="SSF52821">
    <property type="entry name" value="Rhodanese/Cell cycle control phosphatase"/>
    <property type="match status" value="1"/>
</dbReference>
<organism evidence="2 3">
    <name type="scientific">Tolypocladium paradoxum</name>
    <dbReference type="NCBI Taxonomy" id="94208"/>
    <lineage>
        <taxon>Eukaryota</taxon>
        <taxon>Fungi</taxon>
        <taxon>Dikarya</taxon>
        <taxon>Ascomycota</taxon>
        <taxon>Pezizomycotina</taxon>
        <taxon>Sordariomycetes</taxon>
        <taxon>Hypocreomycetidae</taxon>
        <taxon>Hypocreales</taxon>
        <taxon>Ophiocordycipitaceae</taxon>
        <taxon>Tolypocladium</taxon>
    </lineage>
</organism>
<proteinExistence type="predicted"/>
<reference evidence="2 3" key="1">
    <citation type="submission" date="2018-01" db="EMBL/GenBank/DDBJ databases">
        <title>Harnessing the power of phylogenomics to disentangle the directionality and signatures of interkingdom host jumping in the parasitic fungal genus Tolypocladium.</title>
        <authorList>
            <person name="Quandt C.A."/>
            <person name="Patterson W."/>
            <person name="Spatafora J.W."/>
        </authorList>
    </citation>
    <scope>NUCLEOTIDE SEQUENCE [LARGE SCALE GENOMIC DNA]</scope>
    <source>
        <strain evidence="2 3">NRBC 100945</strain>
    </source>
</reference>
<dbReference type="Gene3D" id="3.40.250.10">
    <property type="entry name" value="Rhodanese-like domain"/>
    <property type="match status" value="1"/>
</dbReference>
<dbReference type="InterPro" id="IPR036052">
    <property type="entry name" value="TrpB-like_PALP_sf"/>
</dbReference>
<protein>
    <submittedName>
        <fullName evidence="2">Siderophore biosynthesis protein SbnA</fullName>
    </submittedName>
</protein>
<sequence>MTRPSNLNVYSGPQSVRNYFNPECQPPLPLVEIPDCLNPYRADGVRIYAKMMSMHPATIIKVIPAMNLLEKGIEPGKTKTIVESSSGSTVISMAMVARAFHGIDDVHAYLSNKTSQTKLRLMQFFGLDVPNQYQSDDNWKAHVRWTGPQIHKQLPEINVIAASMGTAGTMTGLGTYFKDAKPSVYTLAVCTNAGERVPGPREFSLMNEVKFPYKSAVDALEEVGSKDSFSLSLDLTRQGIEGSLSQLAGPNGEINCVFMCCDLPYQYLNEYFDNLGQEKFRPLRNERLRNVDLYRYDNAWERNAMEALSSFFTLQPTNSQDTVLSLSAGGVDELEKALMAKPNTQILDFRRTADFDAFHLPNSVNIPLETLKDGASRGSPFAGPTEDCTMLEEYWLELEGLFTVKDKDGKRNPSAEALMAILRGKKVLTMCYDGDSARVANSVRAKGVDSDSIRGGYGALANVQLPNAGASQQSSHVVSVEA</sequence>